<organism evidence="2 3">
    <name type="scientific">Mycena sanguinolenta</name>
    <dbReference type="NCBI Taxonomy" id="230812"/>
    <lineage>
        <taxon>Eukaryota</taxon>
        <taxon>Fungi</taxon>
        <taxon>Dikarya</taxon>
        <taxon>Basidiomycota</taxon>
        <taxon>Agaricomycotina</taxon>
        <taxon>Agaricomycetes</taxon>
        <taxon>Agaricomycetidae</taxon>
        <taxon>Agaricales</taxon>
        <taxon>Marasmiineae</taxon>
        <taxon>Mycenaceae</taxon>
        <taxon>Mycena</taxon>
    </lineage>
</organism>
<gene>
    <name evidence="2" type="ORF">MSAN_01355500</name>
</gene>
<accession>A0A8H6YFZ5</accession>
<feature type="domain" description="F-box" evidence="1">
    <location>
        <begin position="68"/>
        <end position="120"/>
    </location>
</feature>
<dbReference type="InterPro" id="IPR001810">
    <property type="entry name" value="F-box_dom"/>
</dbReference>
<dbReference type="Gene3D" id="3.80.10.10">
    <property type="entry name" value="Ribonuclease Inhibitor"/>
    <property type="match status" value="1"/>
</dbReference>
<evidence type="ECO:0000259" key="1">
    <source>
        <dbReference type="PROSITE" id="PS50181"/>
    </source>
</evidence>
<dbReference type="PROSITE" id="PS50181">
    <property type="entry name" value="FBOX"/>
    <property type="match status" value="1"/>
</dbReference>
<dbReference type="InterPro" id="IPR032675">
    <property type="entry name" value="LRR_dom_sf"/>
</dbReference>
<keyword evidence="3" id="KW-1185">Reference proteome</keyword>
<evidence type="ECO:0000313" key="2">
    <source>
        <dbReference type="EMBL" id="KAF7357591.1"/>
    </source>
</evidence>
<reference evidence="2" key="1">
    <citation type="submission" date="2020-05" db="EMBL/GenBank/DDBJ databases">
        <title>Mycena genomes resolve the evolution of fungal bioluminescence.</title>
        <authorList>
            <person name="Tsai I.J."/>
        </authorList>
    </citation>
    <scope>NUCLEOTIDE SEQUENCE</scope>
    <source>
        <strain evidence="2">160909Yilan</strain>
    </source>
</reference>
<evidence type="ECO:0000313" key="3">
    <source>
        <dbReference type="Proteomes" id="UP000623467"/>
    </source>
</evidence>
<sequence length="482" mass="54943">MPIASASFSVRDIVLEQTERTRYSSQADLKRLIRESQSKITSLDALINPLIQLRERERACVAALEYLSSSIYTLPVELLAEIFDLAIDDKTHIKDIYRITQVCSDWRKVAHGTPRLWTRLLPLNLRHKKDDEAQVYLDGLKAWLAHSAPFTVPVSIDMMKGEFISHRMVDEVLNTASRWCSLAISTNAPLSLVRQLAGCRLDSIENLDLGLSRDGESPFYLGFRTLASFTHRTLPRLRKLALDIYTLSLPIRLPWAQLTDLTLFCDSPHLALDILAQCANLTRGFVSTSGWDSWDWTPTTNRNIFALSHLQSLTLPFISSEGDVTPFFDYLSAPALEELCLDFEDMIVEDHECWPNSSRFTAFLLRSPHITRLELTDLRHSTLTSDDILAFLQHTVYLTHLKVTEPSSDCFDDVLISALTYHDGKIPLVPCLQYFALESTYTMNFTEDILAEMITSRWWIDAESTTPPCRCTLDKCGTWRRS</sequence>
<dbReference type="Proteomes" id="UP000623467">
    <property type="component" value="Unassembled WGS sequence"/>
</dbReference>
<proteinExistence type="predicted"/>
<dbReference type="InterPro" id="IPR036047">
    <property type="entry name" value="F-box-like_dom_sf"/>
</dbReference>
<dbReference type="EMBL" id="JACAZH010000010">
    <property type="protein sequence ID" value="KAF7357591.1"/>
    <property type="molecule type" value="Genomic_DNA"/>
</dbReference>
<protein>
    <submittedName>
        <fullName evidence="2">F-box domain-containing protein</fullName>
    </submittedName>
</protein>
<dbReference type="SUPFAM" id="SSF81383">
    <property type="entry name" value="F-box domain"/>
    <property type="match status" value="1"/>
</dbReference>
<name>A0A8H6YFZ5_9AGAR</name>
<dbReference type="Gene3D" id="1.20.1280.50">
    <property type="match status" value="1"/>
</dbReference>
<dbReference type="AlphaFoldDB" id="A0A8H6YFZ5"/>
<dbReference type="OrthoDB" id="2846292at2759"/>
<dbReference type="Pfam" id="PF12937">
    <property type="entry name" value="F-box-like"/>
    <property type="match status" value="1"/>
</dbReference>
<comment type="caution">
    <text evidence="2">The sequence shown here is derived from an EMBL/GenBank/DDBJ whole genome shotgun (WGS) entry which is preliminary data.</text>
</comment>